<dbReference type="PANTHER" id="PTHR32329:SF2">
    <property type="entry name" value="BIFUNCTIONAL PROTEIN [INCLUDES 2-HYDROXYACYL-COA DEHYDRATASE (N-TER) AND ITS ACTIVATOR DOMAIN (C_TERM)"/>
    <property type="match status" value="1"/>
</dbReference>
<dbReference type="Proteomes" id="UP000078532">
    <property type="component" value="Unassembled WGS sequence"/>
</dbReference>
<gene>
    <name evidence="2" type="ORF">A6M21_03260</name>
</gene>
<comment type="caution">
    <text evidence="2">The sequence shown here is derived from an EMBL/GenBank/DDBJ whole genome shotgun (WGS) entry which is preliminary data.</text>
</comment>
<feature type="domain" description="DUF2229" evidence="1">
    <location>
        <begin position="29"/>
        <end position="249"/>
    </location>
</feature>
<evidence type="ECO:0000313" key="2">
    <source>
        <dbReference type="EMBL" id="OAT86454.1"/>
    </source>
</evidence>
<organism evidence="2 3">
    <name type="scientific">Desulfotomaculum copahuensis</name>
    <dbReference type="NCBI Taxonomy" id="1838280"/>
    <lineage>
        <taxon>Bacteria</taxon>
        <taxon>Bacillati</taxon>
        <taxon>Bacillota</taxon>
        <taxon>Clostridia</taxon>
        <taxon>Eubacteriales</taxon>
        <taxon>Desulfotomaculaceae</taxon>
        <taxon>Desulfotomaculum</taxon>
    </lineage>
</organism>
<protein>
    <recommendedName>
        <fullName evidence="1">DUF2229 domain-containing protein</fullName>
    </recommendedName>
</protein>
<reference evidence="2 3" key="1">
    <citation type="submission" date="2016-04" db="EMBL/GenBank/DDBJ databases">
        <authorList>
            <person name="Evans L.H."/>
            <person name="Alamgir A."/>
            <person name="Owens N."/>
            <person name="Weber N.D."/>
            <person name="Virtaneva K."/>
            <person name="Barbian K."/>
            <person name="Babar A."/>
            <person name="Rosenke K."/>
        </authorList>
    </citation>
    <scope>NUCLEOTIDE SEQUENCE [LARGE SCALE GENOMIC DNA]</scope>
    <source>
        <strain evidence="2 3">LMa1</strain>
    </source>
</reference>
<dbReference type="STRING" id="1838280.A6M21_03260"/>
<dbReference type="InterPro" id="IPR018709">
    <property type="entry name" value="CoA_activase_DUF2229"/>
</dbReference>
<evidence type="ECO:0000313" key="3">
    <source>
        <dbReference type="Proteomes" id="UP000078532"/>
    </source>
</evidence>
<accession>A0A1B7LIR0</accession>
<dbReference type="Pfam" id="PF06050">
    <property type="entry name" value="HGD-D"/>
    <property type="match status" value="1"/>
</dbReference>
<dbReference type="InterPro" id="IPR051805">
    <property type="entry name" value="Dehydratase_Activator_Redct"/>
</dbReference>
<dbReference type="Pfam" id="PF09989">
    <property type="entry name" value="DUF2229"/>
    <property type="match status" value="1"/>
</dbReference>
<keyword evidence="3" id="KW-1185">Reference proteome</keyword>
<dbReference type="EMBL" id="LYVF01000013">
    <property type="protein sequence ID" value="OAT86454.1"/>
    <property type="molecule type" value="Genomic_DNA"/>
</dbReference>
<dbReference type="PANTHER" id="PTHR32329">
    <property type="entry name" value="BIFUNCTIONAL PROTEIN [INCLUDES 2-HYDROXYACYL-COA DEHYDRATASE (N-TER) AND ITS ACTIVATOR DOMAIN (C_TERM)-RELATED"/>
    <property type="match status" value="1"/>
</dbReference>
<proteinExistence type="predicted"/>
<sequence>MDWQRLPAFYFFVIPAILVRERGVVMKPKVGIPRALLYYYYFPLWRAFFQSLGAEVSLSGPTNKTVLGRGLKQAGDDVCLPVKLAFGHILELAGRVDYLFLPRLVSVAPGEYICPKFLGLPDMVRQTVDGLPPLIDTTVDLYRRHSSLWPTFARTGQRLKCGRWLVYAAYRRALAEQGRFESLLRAGRPPEQAMALAARDGNEQPPETAEQPLVAVIGHPYNIYDHYISMNLLQRLRAAGVRPVTAEMLSEETVRREAATLPKRLFWTLSRRMTGAAFYYLRDARVQGMIHVASFACGPDSITGELIERRARREGHVPFLNLTLDEHTGEAGVVTRLEAFLDMLQRCRGGGVPAAGPCRDGAPAAGTEETAGRAGCALPALVPSAAGGGNFR</sequence>
<dbReference type="InterPro" id="IPR010327">
    <property type="entry name" value="FldB/FldC_alpha/beta"/>
</dbReference>
<dbReference type="AlphaFoldDB" id="A0A1B7LIR0"/>
<dbReference type="Gene3D" id="3.40.50.11900">
    <property type="match status" value="1"/>
</dbReference>
<name>A0A1B7LIR0_9FIRM</name>
<evidence type="ECO:0000259" key="1">
    <source>
        <dbReference type="Pfam" id="PF09989"/>
    </source>
</evidence>